<dbReference type="AlphaFoldDB" id="A0AAD5H4T7"/>
<keyword evidence="1" id="KW-0812">Transmembrane</keyword>
<keyword evidence="1" id="KW-1133">Transmembrane helix</keyword>
<evidence type="ECO:0000313" key="3">
    <source>
        <dbReference type="Proteomes" id="UP001205105"/>
    </source>
</evidence>
<comment type="caution">
    <text evidence="2">The sequence shown here is derived from an EMBL/GenBank/DDBJ whole genome shotgun (WGS) entry which is preliminary data.</text>
</comment>
<feature type="transmembrane region" description="Helical" evidence="1">
    <location>
        <begin position="6"/>
        <end position="23"/>
    </location>
</feature>
<keyword evidence="1" id="KW-0472">Membrane</keyword>
<dbReference type="Proteomes" id="UP001205105">
    <property type="component" value="Unassembled WGS sequence"/>
</dbReference>
<feature type="transmembrane region" description="Helical" evidence="1">
    <location>
        <begin position="44"/>
        <end position="62"/>
    </location>
</feature>
<name>A0AAD5H4T7_9CHLO</name>
<reference evidence="2" key="1">
    <citation type="submission" date="2020-11" db="EMBL/GenBank/DDBJ databases">
        <title>Chlorella ohadii genome sequencing and assembly.</title>
        <authorList>
            <person name="Murik O."/>
            <person name="Treves H."/>
            <person name="Kedem I."/>
            <person name="Shotland Y."/>
            <person name="Kaplan A."/>
        </authorList>
    </citation>
    <scope>NUCLEOTIDE SEQUENCE</scope>
    <source>
        <strain evidence="2">1</strain>
    </source>
</reference>
<gene>
    <name evidence="2" type="ORF">COHA_006902</name>
</gene>
<protein>
    <submittedName>
        <fullName evidence="2">Uncharacterized protein</fullName>
    </submittedName>
</protein>
<accession>A0AAD5H4T7</accession>
<organism evidence="2 3">
    <name type="scientific">Chlorella ohadii</name>
    <dbReference type="NCBI Taxonomy" id="2649997"/>
    <lineage>
        <taxon>Eukaryota</taxon>
        <taxon>Viridiplantae</taxon>
        <taxon>Chlorophyta</taxon>
        <taxon>core chlorophytes</taxon>
        <taxon>Trebouxiophyceae</taxon>
        <taxon>Chlorellales</taxon>
        <taxon>Chlorellaceae</taxon>
        <taxon>Chlorella clade</taxon>
        <taxon>Chlorella</taxon>
    </lineage>
</organism>
<dbReference type="EMBL" id="JADXDR010000102">
    <property type="protein sequence ID" value="KAI7839377.1"/>
    <property type="molecule type" value="Genomic_DNA"/>
</dbReference>
<evidence type="ECO:0000313" key="2">
    <source>
        <dbReference type="EMBL" id="KAI7839377.1"/>
    </source>
</evidence>
<proteinExistence type="predicted"/>
<sequence>MTYSLGSALLVAECTLIFYMYHIDAKMMGRAAGKQYPQMLAKHFSGRLGLPAATLVFLARWFERLMDIAGLIAGFTNVYVTKEYVMEKKNQAKEAAAKRE</sequence>
<evidence type="ECO:0000256" key="1">
    <source>
        <dbReference type="SAM" id="Phobius"/>
    </source>
</evidence>
<keyword evidence="3" id="KW-1185">Reference proteome</keyword>